<accession>A6G433</accession>
<dbReference type="EMBL" id="ABCS01000020">
    <property type="protein sequence ID" value="EDM79356.1"/>
    <property type="molecule type" value="Genomic_DNA"/>
</dbReference>
<dbReference type="RefSeq" id="WP_006971482.1">
    <property type="nucleotide sequence ID" value="NZ_ABCS01000020.1"/>
</dbReference>
<feature type="region of interest" description="Disordered" evidence="1">
    <location>
        <begin position="38"/>
        <end position="66"/>
    </location>
</feature>
<gene>
    <name evidence="2" type="ORF">PPSIR1_02346</name>
</gene>
<dbReference type="AlphaFoldDB" id="A6G433"/>
<dbReference type="PROSITE" id="PS51257">
    <property type="entry name" value="PROKAR_LIPOPROTEIN"/>
    <property type="match status" value="1"/>
</dbReference>
<dbReference type="Proteomes" id="UP000005801">
    <property type="component" value="Unassembled WGS sequence"/>
</dbReference>
<protein>
    <recommendedName>
        <fullName evidence="4">Lipoprotein</fullName>
    </recommendedName>
</protein>
<evidence type="ECO:0000313" key="2">
    <source>
        <dbReference type="EMBL" id="EDM79356.1"/>
    </source>
</evidence>
<dbReference type="STRING" id="391625.PPSIR1_02346"/>
<proteinExistence type="predicted"/>
<dbReference type="InterPro" id="IPR012332">
    <property type="entry name" value="Autotransporter_pectin_lyase_C"/>
</dbReference>
<sequence>MGRWRSSLLALGCAALVGCGLIGKDDIGDRAMDSNFVAGKATPVHPPRGERKKVRSVPGATSMQSEPLECNGGAQTVSNLELRVTGPTGVRVRGGCQLRLVNVDLRAKDGVVIEDGELIMVSGSITAEGVGVRASGGASVDLTEVAVGGSTGLQAGGQAKVHAKGGSITGSGAAMALRDEASVVLEGTAVDGPVAQAEDAELVRIEAREEQP</sequence>
<evidence type="ECO:0000313" key="3">
    <source>
        <dbReference type="Proteomes" id="UP000005801"/>
    </source>
</evidence>
<dbReference type="Gene3D" id="2.160.20.20">
    <property type="match status" value="1"/>
</dbReference>
<reference evidence="2 3" key="1">
    <citation type="submission" date="2007-06" db="EMBL/GenBank/DDBJ databases">
        <authorList>
            <person name="Shimkets L."/>
            <person name="Ferriera S."/>
            <person name="Johnson J."/>
            <person name="Kravitz S."/>
            <person name="Beeson K."/>
            <person name="Sutton G."/>
            <person name="Rogers Y.-H."/>
            <person name="Friedman R."/>
            <person name="Frazier M."/>
            <person name="Venter J.C."/>
        </authorList>
    </citation>
    <scope>NUCLEOTIDE SEQUENCE [LARGE SCALE GENOMIC DNA]</scope>
    <source>
        <strain evidence="2 3">SIR-1</strain>
    </source>
</reference>
<keyword evidence="3" id="KW-1185">Reference proteome</keyword>
<evidence type="ECO:0000256" key="1">
    <source>
        <dbReference type="SAM" id="MobiDB-lite"/>
    </source>
</evidence>
<organism evidence="2 3">
    <name type="scientific">Plesiocystis pacifica SIR-1</name>
    <dbReference type="NCBI Taxonomy" id="391625"/>
    <lineage>
        <taxon>Bacteria</taxon>
        <taxon>Pseudomonadati</taxon>
        <taxon>Myxococcota</taxon>
        <taxon>Polyangia</taxon>
        <taxon>Nannocystales</taxon>
        <taxon>Nannocystaceae</taxon>
        <taxon>Plesiocystis</taxon>
    </lineage>
</organism>
<comment type="caution">
    <text evidence="2">The sequence shown here is derived from an EMBL/GenBank/DDBJ whole genome shotgun (WGS) entry which is preliminary data.</text>
</comment>
<name>A6G433_9BACT</name>
<evidence type="ECO:0008006" key="4">
    <source>
        <dbReference type="Google" id="ProtNLM"/>
    </source>
</evidence>